<sequence length="130" mass="14488">MNTLLWGDKPHNSRIAFDSASTLEALKNSKSAMSLIAEKSKLTKTVEIMNWTKRAMTLLGNMVEISHQSLEVLKSIAAGVYDDEGDFSMWAMIDKHVDQLNLDNAFSEKVGEIAHKAISHWAKVEALNVQ</sequence>
<comment type="caution">
    <text evidence="1">The sequence shown here is derived from an EMBL/GenBank/DDBJ whole genome shotgun (WGS) entry which is preliminary data.</text>
</comment>
<reference evidence="1 2" key="1">
    <citation type="submission" date="2017-12" db="EMBL/GenBank/DDBJ databases">
        <title>Draft Genome sequences of multiple microbial strains isolated from spacecraft associated surfaces.</title>
        <authorList>
            <person name="Seuylemezian A."/>
            <person name="Vaishampayan P."/>
            <person name="Venkateswaran K."/>
        </authorList>
    </citation>
    <scope>NUCLEOTIDE SEQUENCE [LARGE SCALE GENOMIC DNA]</scope>
    <source>
        <strain evidence="1 2">2P01AA</strain>
    </source>
</reference>
<protein>
    <submittedName>
        <fullName evidence="1">Uncharacterized protein</fullName>
    </submittedName>
</protein>
<name>A0A2N0WIC4_9GAMM</name>
<evidence type="ECO:0000313" key="2">
    <source>
        <dbReference type="Proteomes" id="UP000233553"/>
    </source>
</evidence>
<dbReference type="EMBL" id="PISJ01000005">
    <property type="protein sequence ID" value="PKF35552.1"/>
    <property type="molecule type" value="Genomic_DNA"/>
</dbReference>
<evidence type="ECO:0000313" key="1">
    <source>
        <dbReference type="EMBL" id="PKF35552.1"/>
    </source>
</evidence>
<gene>
    <name evidence="1" type="ORF">CW311_04485</name>
</gene>
<accession>A0A2N0WIC4</accession>
<organism evidence="1 2">
    <name type="scientific">Acinetobacter proteolyticus</name>
    <dbReference type="NCBI Taxonomy" id="1776741"/>
    <lineage>
        <taxon>Bacteria</taxon>
        <taxon>Pseudomonadati</taxon>
        <taxon>Pseudomonadota</taxon>
        <taxon>Gammaproteobacteria</taxon>
        <taxon>Moraxellales</taxon>
        <taxon>Moraxellaceae</taxon>
        <taxon>Acinetobacter</taxon>
    </lineage>
</organism>
<proteinExistence type="predicted"/>
<dbReference type="AlphaFoldDB" id="A0A2N0WIC4"/>
<dbReference type="Proteomes" id="UP000233553">
    <property type="component" value="Unassembled WGS sequence"/>
</dbReference>
<dbReference type="RefSeq" id="WP_101235773.1">
    <property type="nucleotide sequence ID" value="NZ_PISJ01000005.1"/>
</dbReference>